<dbReference type="PANTHER" id="PTHR40050:SF1">
    <property type="entry name" value="INNER SPORE COAT PROTEIN H"/>
    <property type="match status" value="1"/>
</dbReference>
<protein>
    <recommendedName>
        <fullName evidence="4">Coth-domain-containing protein</fullName>
    </recommendedName>
</protein>
<dbReference type="InterPro" id="IPR014867">
    <property type="entry name" value="Spore_coat_CotH_CotH2/3/7"/>
</dbReference>
<gene>
    <name evidence="2" type="ORF">LY90DRAFT_675889</name>
</gene>
<organism evidence="2 3">
    <name type="scientific">Neocallimastix californiae</name>
    <dbReference type="NCBI Taxonomy" id="1754190"/>
    <lineage>
        <taxon>Eukaryota</taxon>
        <taxon>Fungi</taxon>
        <taxon>Fungi incertae sedis</taxon>
        <taxon>Chytridiomycota</taxon>
        <taxon>Chytridiomycota incertae sedis</taxon>
        <taxon>Neocallimastigomycetes</taxon>
        <taxon>Neocallimastigales</taxon>
        <taxon>Neocallimastigaceae</taxon>
        <taxon>Neocallimastix</taxon>
    </lineage>
</organism>
<keyword evidence="1" id="KW-0732">Signal</keyword>
<dbReference type="Pfam" id="PF08757">
    <property type="entry name" value="CotH"/>
    <property type="match status" value="1"/>
</dbReference>
<proteinExistence type="predicted"/>
<evidence type="ECO:0008006" key="4">
    <source>
        <dbReference type="Google" id="ProtNLM"/>
    </source>
</evidence>
<evidence type="ECO:0000313" key="3">
    <source>
        <dbReference type="Proteomes" id="UP000193920"/>
    </source>
</evidence>
<accession>A0A1Y2AIC7</accession>
<dbReference type="OrthoDB" id="10267127at2759"/>
<name>A0A1Y2AIC7_9FUNG</name>
<evidence type="ECO:0000256" key="1">
    <source>
        <dbReference type="SAM" id="SignalP"/>
    </source>
</evidence>
<evidence type="ECO:0000313" key="2">
    <source>
        <dbReference type="EMBL" id="ORY22339.1"/>
    </source>
</evidence>
<dbReference type="EMBL" id="MCOG01000249">
    <property type="protein sequence ID" value="ORY22339.1"/>
    <property type="molecule type" value="Genomic_DNA"/>
</dbReference>
<feature type="signal peptide" evidence="1">
    <location>
        <begin position="1"/>
        <end position="20"/>
    </location>
</feature>
<keyword evidence="3" id="KW-1185">Reference proteome</keyword>
<dbReference type="PANTHER" id="PTHR40050">
    <property type="entry name" value="INNER SPORE COAT PROTEIN H"/>
    <property type="match status" value="1"/>
</dbReference>
<reference evidence="2 3" key="1">
    <citation type="submission" date="2016-08" db="EMBL/GenBank/DDBJ databases">
        <title>A Parts List for Fungal Cellulosomes Revealed by Comparative Genomics.</title>
        <authorList>
            <consortium name="DOE Joint Genome Institute"/>
            <person name="Haitjema C.H."/>
            <person name="Gilmore S.P."/>
            <person name="Henske J.K."/>
            <person name="Solomon K.V."/>
            <person name="De Groot R."/>
            <person name="Kuo A."/>
            <person name="Mondo S.J."/>
            <person name="Salamov A.A."/>
            <person name="Labutti K."/>
            <person name="Zhao Z."/>
            <person name="Chiniquy J."/>
            <person name="Barry K."/>
            <person name="Brewer H.M."/>
            <person name="Purvine S.O."/>
            <person name="Wright A.T."/>
            <person name="Boxma B."/>
            <person name="Van Alen T."/>
            <person name="Hackstein J.H."/>
            <person name="Baker S.E."/>
            <person name="Grigoriev I.V."/>
            <person name="O'Malley M.A."/>
        </authorList>
    </citation>
    <scope>NUCLEOTIDE SEQUENCE [LARGE SCALE GENOMIC DNA]</scope>
    <source>
        <strain evidence="2 3">G1</strain>
    </source>
</reference>
<dbReference type="Proteomes" id="UP000193920">
    <property type="component" value="Unassembled WGS sequence"/>
</dbReference>
<feature type="chain" id="PRO_5012666159" description="Coth-domain-containing protein" evidence="1">
    <location>
        <begin position="21"/>
        <end position="597"/>
    </location>
</feature>
<comment type="caution">
    <text evidence="2">The sequence shown here is derived from an EMBL/GenBank/DDBJ whole genome shotgun (WGS) entry which is preliminary data.</text>
</comment>
<sequence length="597" mass="67932">MKSLKLFTILSFLISNIVNAEVTFKVIAVNGTPSVIVNSKEYPMTVVDYPIYSVKVPEVSPPVQYHYKLNNGVEVVEESQERTTELSETLNDFFNRSITITKLPLLPKVYETPNTIKKSKLYDDNYVSTVIIKADEAAINNLHTNPTDKTLKVLGAQVIYVDPYDIRKFTDAKISINGQSTVKCKKLSYKISNLKTPEGKELYNRSAIKLRANYHDPSYIRDKLYSDVLNTLGVPVTQSKFSRVFINGNDIGLFTLADAVTNKRFIRSVLNNGAKFNVTNALFKADYDERGGNYGNLDINGDLGVYSYKGEEEVFDSNEKVNTILLPFIKEINQYPQTQQLNFDIESFFKFMVMEYAAGGVDNFWFRPGNYYLYKDMKKNYWHFLDADFHFSFGVGIGVNGIMSTQPLLDATIDTYTSANAGMPITSRPLIDNLRSNQANEGFFMDTFKAFTQKVFNLNALEKRIDAMADLIREDVYWDLKLEKVSKFNDPVKLKVYDYNENDFESQVKETGANSTLPNIFPIKYWIKTRQDSLATQLGITIPDKVDDSLGYYEPLVHKLKTEKPVAVANNTSDATARFSKSIYCGIVIYLLSYLLF</sequence>
<dbReference type="AlphaFoldDB" id="A0A1Y2AIC7"/>